<evidence type="ECO:0000256" key="5">
    <source>
        <dbReference type="ARBA" id="ARBA00022692"/>
    </source>
</evidence>
<evidence type="ECO:0000256" key="10">
    <source>
        <dbReference type="ARBA" id="ARBA00023310"/>
    </source>
</evidence>
<dbReference type="Proteomes" id="UP000234333">
    <property type="component" value="Unassembled WGS sequence"/>
</dbReference>
<evidence type="ECO:0000256" key="12">
    <source>
        <dbReference type="RuleBase" id="RU000483"/>
    </source>
</evidence>
<proteinExistence type="inferred from homology"/>
<evidence type="ECO:0000256" key="7">
    <source>
        <dbReference type="ARBA" id="ARBA00022989"/>
    </source>
</evidence>
<comment type="function">
    <text evidence="11 12">Key component of the proton channel; it plays a direct role in the translocation of protons across the membrane.</text>
</comment>
<dbReference type="GO" id="GO:0046933">
    <property type="term" value="F:proton-transporting ATP synthase activity, rotational mechanism"/>
    <property type="evidence" value="ECO:0007669"/>
    <property type="project" value="UniProtKB-UniRule"/>
</dbReference>
<feature type="transmembrane region" description="Helical" evidence="11">
    <location>
        <begin position="194"/>
        <end position="218"/>
    </location>
</feature>
<feature type="transmembrane region" description="Helical" evidence="11">
    <location>
        <begin position="162"/>
        <end position="182"/>
    </location>
</feature>
<evidence type="ECO:0000313" key="13">
    <source>
        <dbReference type="EMBL" id="SMX75126.1"/>
    </source>
</evidence>
<dbReference type="HAMAP" id="MF_01393">
    <property type="entry name" value="ATP_synth_a_bact"/>
    <property type="match status" value="1"/>
</dbReference>
<feature type="transmembrane region" description="Helical" evidence="11">
    <location>
        <begin position="100"/>
        <end position="117"/>
    </location>
</feature>
<keyword evidence="9 11" id="KW-0472">Membrane</keyword>
<keyword evidence="10 11" id="KW-0066">ATP synthesis</keyword>
<dbReference type="PRINTS" id="PR00123">
    <property type="entry name" value="ATPASEA"/>
</dbReference>
<keyword evidence="7 11" id="KW-1133">Transmembrane helix</keyword>
<dbReference type="Gene3D" id="1.20.120.220">
    <property type="entry name" value="ATP synthase, F0 complex, subunit A"/>
    <property type="match status" value="1"/>
</dbReference>
<evidence type="ECO:0000256" key="2">
    <source>
        <dbReference type="ARBA" id="ARBA00006810"/>
    </source>
</evidence>
<dbReference type="InterPro" id="IPR035908">
    <property type="entry name" value="F0_ATP_A_sf"/>
</dbReference>
<comment type="subcellular location">
    <subcellularLocation>
        <location evidence="11 12">Cell membrane</location>
        <topology evidence="11 12">Multi-pass membrane protein</topology>
    </subcellularLocation>
    <subcellularLocation>
        <location evidence="1">Membrane</location>
        <topology evidence="1">Multi-pass membrane protein</topology>
    </subcellularLocation>
</comment>
<organism evidence="13 14">
    <name type="scientific">Brevibacterium casei CIP 102111</name>
    <dbReference type="NCBI Taxonomy" id="1255625"/>
    <lineage>
        <taxon>Bacteria</taxon>
        <taxon>Bacillati</taxon>
        <taxon>Actinomycetota</taxon>
        <taxon>Actinomycetes</taxon>
        <taxon>Micrococcales</taxon>
        <taxon>Brevibacteriaceae</taxon>
        <taxon>Brevibacterium</taxon>
    </lineage>
</organism>
<sequence length="270" mass="29740">MGTLNAAQTMIQAAEGGFKAPSMAEFFPAPFAFVGTPFEMNRVMLIRILATIAVVVVLAIWAKRMKLIPGRFQSAMELAMEFVTVGIAEDTMGKEKAKKFMPLIVAIFFGVLFWNVTKLIPFLNMPASGVIGLPIVLTAVVYITYHWAGIAQKGLGGYLKDALILPGVPWPMHILLIPIEFITKFVTQPFTLAIRLFANMMVGHLLLVLCFSATSFFLFDASNGFQFFAILTFAGGFFVFLLEMLVVVLQAYIFALLSCVYINAAISDDH</sequence>
<dbReference type="CDD" id="cd00310">
    <property type="entry name" value="ATP-synt_Fo_a_6"/>
    <property type="match status" value="1"/>
</dbReference>
<gene>
    <name evidence="11" type="primary">atpB</name>
    <name evidence="13" type="ORF">BC102111_01341</name>
</gene>
<dbReference type="PROSITE" id="PS00449">
    <property type="entry name" value="ATPASE_A"/>
    <property type="match status" value="1"/>
</dbReference>
<dbReference type="Pfam" id="PF00119">
    <property type="entry name" value="ATP-synt_A"/>
    <property type="match status" value="1"/>
</dbReference>
<dbReference type="PANTHER" id="PTHR11410">
    <property type="entry name" value="ATP SYNTHASE SUBUNIT A"/>
    <property type="match status" value="1"/>
</dbReference>
<feature type="transmembrane region" description="Helical" evidence="11">
    <location>
        <begin position="248"/>
        <end position="266"/>
    </location>
</feature>
<protein>
    <recommendedName>
        <fullName evidence="11 12">ATP synthase subunit a</fullName>
    </recommendedName>
    <alternativeName>
        <fullName evidence="11">ATP synthase F0 sector subunit a</fullName>
    </alternativeName>
    <alternativeName>
        <fullName evidence="11">F-ATPase subunit 6</fullName>
    </alternativeName>
</protein>
<evidence type="ECO:0000256" key="1">
    <source>
        <dbReference type="ARBA" id="ARBA00004141"/>
    </source>
</evidence>
<evidence type="ECO:0000256" key="9">
    <source>
        <dbReference type="ARBA" id="ARBA00023136"/>
    </source>
</evidence>
<feature type="transmembrane region" description="Helical" evidence="11">
    <location>
        <begin position="225"/>
        <end position="242"/>
    </location>
</feature>
<comment type="similarity">
    <text evidence="2 11 12">Belongs to the ATPase A chain family.</text>
</comment>
<keyword evidence="8 11" id="KW-0406">Ion transport</keyword>
<dbReference type="AlphaFoldDB" id="A0A2H1IJ24"/>
<keyword evidence="4 11" id="KW-0138">CF(0)</keyword>
<evidence type="ECO:0000256" key="6">
    <source>
        <dbReference type="ARBA" id="ARBA00022781"/>
    </source>
</evidence>
<keyword evidence="11" id="KW-1003">Cell membrane</keyword>
<evidence type="ECO:0000256" key="11">
    <source>
        <dbReference type="HAMAP-Rule" id="MF_01393"/>
    </source>
</evidence>
<evidence type="ECO:0000313" key="14">
    <source>
        <dbReference type="Proteomes" id="UP000234333"/>
    </source>
</evidence>
<dbReference type="NCBIfam" id="TIGR01131">
    <property type="entry name" value="ATP_synt_6_or_A"/>
    <property type="match status" value="1"/>
</dbReference>
<dbReference type="GO" id="GO:0045259">
    <property type="term" value="C:proton-transporting ATP synthase complex"/>
    <property type="evidence" value="ECO:0007669"/>
    <property type="project" value="UniProtKB-KW"/>
</dbReference>
<evidence type="ECO:0000256" key="4">
    <source>
        <dbReference type="ARBA" id="ARBA00022547"/>
    </source>
</evidence>
<dbReference type="InterPro" id="IPR000568">
    <property type="entry name" value="ATP_synth_F0_asu"/>
</dbReference>
<keyword evidence="3 11" id="KW-0813">Transport</keyword>
<keyword evidence="6 11" id="KW-0375">Hydrogen ion transport</keyword>
<evidence type="ECO:0000256" key="3">
    <source>
        <dbReference type="ARBA" id="ARBA00022448"/>
    </source>
</evidence>
<dbReference type="PANTHER" id="PTHR11410:SF0">
    <property type="entry name" value="ATP SYNTHASE SUBUNIT A"/>
    <property type="match status" value="1"/>
</dbReference>
<feature type="transmembrane region" description="Helical" evidence="11">
    <location>
        <begin position="129"/>
        <end position="150"/>
    </location>
</feature>
<reference evidence="13 14" key="1">
    <citation type="submission" date="2017-03" db="EMBL/GenBank/DDBJ databases">
        <authorList>
            <person name="Afonso C.L."/>
            <person name="Miller P.J."/>
            <person name="Scott M.A."/>
            <person name="Spackman E."/>
            <person name="Goraichik I."/>
            <person name="Dimitrov K.M."/>
            <person name="Suarez D.L."/>
            <person name="Swayne D.E."/>
        </authorList>
    </citation>
    <scope>NUCLEOTIDE SEQUENCE [LARGE SCALE GENOMIC DNA]</scope>
    <source>
        <strain evidence="13 14">CIP 102111</strain>
    </source>
</reference>
<accession>A0A2H1IJ24</accession>
<name>A0A2H1IJ24_9MICO</name>
<dbReference type="EMBL" id="FXZC01000002">
    <property type="protein sequence ID" value="SMX75126.1"/>
    <property type="molecule type" value="Genomic_DNA"/>
</dbReference>
<dbReference type="GO" id="GO:0005886">
    <property type="term" value="C:plasma membrane"/>
    <property type="evidence" value="ECO:0007669"/>
    <property type="project" value="UniProtKB-SubCell"/>
</dbReference>
<feature type="transmembrane region" description="Helical" evidence="11">
    <location>
        <begin position="44"/>
        <end position="62"/>
    </location>
</feature>
<keyword evidence="5 11" id="KW-0812">Transmembrane</keyword>
<dbReference type="InterPro" id="IPR045083">
    <property type="entry name" value="ATP_synth_F0_asu_bact/mt"/>
</dbReference>
<dbReference type="SUPFAM" id="SSF81336">
    <property type="entry name" value="F1F0 ATP synthase subunit A"/>
    <property type="match status" value="1"/>
</dbReference>
<dbReference type="InterPro" id="IPR023011">
    <property type="entry name" value="ATP_synth_F0_asu_AS"/>
</dbReference>
<evidence type="ECO:0000256" key="8">
    <source>
        <dbReference type="ARBA" id="ARBA00023065"/>
    </source>
</evidence>